<dbReference type="GO" id="GO:0006370">
    <property type="term" value="P:7-methylguanosine mRNA capping"/>
    <property type="evidence" value="ECO:0007669"/>
    <property type="project" value="UniProtKB-UniRule"/>
</dbReference>
<keyword evidence="1" id="KW-0506">mRNA capping</keyword>
<dbReference type="Pfam" id="PF01728">
    <property type="entry name" value="FtsJ"/>
    <property type="match status" value="1"/>
</dbReference>
<evidence type="ECO:0000313" key="4">
    <source>
        <dbReference type="EMBL" id="KAJ3662204.1"/>
    </source>
</evidence>
<accession>A0AA38J0A7</accession>
<keyword evidence="1" id="KW-0489">Methyltransferase</keyword>
<dbReference type="SUPFAM" id="SSF53335">
    <property type="entry name" value="S-adenosyl-L-methionine-dependent methyltransferases"/>
    <property type="match status" value="1"/>
</dbReference>
<keyword evidence="1" id="KW-0539">Nucleus</keyword>
<comment type="subcellular location">
    <subcellularLocation>
        <location evidence="1">Nucleus</location>
    </subcellularLocation>
</comment>
<keyword evidence="5" id="KW-1185">Reference proteome</keyword>
<dbReference type="Proteomes" id="UP001168821">
    <property type="component" value="Unassembled WGS sequence"/>
</dbReference>
<proteinExistence type="predicted"/>
<dbReference type="InterPro" id="IPR050851">
    <property type="entry name" value="mRNA_Cap_2O-Ribose_MeTrfase"/>
</dbReference>
<dbReference type="EMBL" id="JALNTZ010000002">
    <property type="protein sequence ID" value="KAJ3662204.1"/>
    <property type="molecule type" value="Genomic_DNA"/>
</dbReference>
<keyword evidence="1" id="KW-0507">mRNA processing</keyword>
<dbReference type="GO" id="GO:0016556">
    <property type="term" value="P:mRNA modification"/>
    <property type="evidence" value="ECO:0007669"/>
    <property type="project" value="UniProtKB-UniRule"/>
</dbReference>
<dbReference type="AlphaFoldDB" id="A0AA38J0A7"/>
<dbReference type="PROSITE" id="PS50174">
    <property type="entry name" value="G_PATCH"/>
    <property type="match status" value="1"/>
</dbReference>
<dbReference type="GO" id="GO:0003676">
    <property type="term" value="F:nucleic acid binding"/>
    <property type="evidence" value="ECO:0007669"/>
    <property type="project" value="UniProtKB-UniRule"/>
</dbReference>
<reference evidence="4" key="1">
    <citation type="journal article" date="2023" name="G3 (Bethesda)">
        <title>Whole genome assemblies of Zophobas morio and Tenebrio molitor.</title>
        <authorList>
            <person name="Kaur S."/>
            <person name="Stinson S.A."/>
            <person name="diCenzo G.C."/>
        </authorList>
    </citation>
    <scope>NUCLEOTIDE SEQUENCE</scope>
    <source>
        <strain evidence="4">QUZm001</strain>
    </source>
</reference>
<dbReference type="InterPro" id="IPR002877">
    <property type="entry name" value="RNA_MeTrfase_FtsJ_dom"/>
</dbReference>
<dbReference type="InterPro" id="IPR000467">
    <property type="entry name" value="G_patch_dom"/>
</dbReference>
<evidence type="ECO:0000256" key="1">
    <source>
        <dbReference type="RuleBase" id="RU368012"/>
    </source>
</evidence>
<dbReference type="InterPro" id="IPR025816">
    <property type="entry name" value="RrmJ-type_MeTrfase"/>
</dbReference>
<evidence type="ECO:0000259" key="3">
    <source>
        <dbReference type="PROSITE" id="PS51613"/>
    </source>
</evidence>
<dbReference type="GO" id="GO:0032259">
    <property type="term" value="P:methylation"/>
    <property type="evidence" value="ECO:0007669"/>
    <property type="project" value="UniProtKB-KW"/>
</dbReference>
<organism evidence="4 5">
    <name type="scientific">Zophobas morio</name>
    <dbReference type="NCBI Taxonomy" id="2755281"/>
    <lineage>
        <taxon>Eukaryota</taxon>
        <taxon>Metazoa</taxon>
        <taxon>Ecdysozoa</taxon>
        <taxon>Arthropoda</taxon>
        <taxon>Hexapoda</taxon>
        <taxon>Insecta</taxon>
        <taxon>Pterygota</taxon>
        <taxon>Neoptera</taxon>
        <taxon>Endopterygota</taxon>
        <taxon>Coleoptera</taxon>
        <taxon>Polyphaga</taxon>
        <taxon>Cucujiformia</taxon>
        <taxon>Tenebrionidae</taxon>
        <taxon>Zophobas</taxon>
    </lineage>
</organism>
<evidence type="ECO:0000313" key="5">
    <source>
        <dbReference type="Proteomes" id="UP001168821"/>
    </source>
</evidence>
<dbReference type="SMART" id="SM00443">
    <property type="entry name" value="G_patch"/>
    <property type="match status" value="1"/>
</dbReference>
<dbReference type="InterPro" id="IPR029063">
    <property type="entry name" value="SAM-dependent_MTases_sf"/>
</dbReference>
<name>A0AA38J0A7_9CUCU</name>
<dbReference type="GO" id="GO:0004483">
    <property type="term" value="F:methyltransferase cap1 activity"/>
    <property type="evidence" value="ECO:0007669"/>
    <property type="project" value="UniProtKB-UniRule"/>
</dbReference>
<comment type="catalytic activity">
    <reaction evidence="1">
        <text>a 5'-end (N(7)-methyl 5'-triphosphoguanosine)-ribonucleoside in mRNA + S-adenosyl-L-methionine = a 5'-end (N(7)-methyl 5'-triphosphoguanosine)-(2'-O-methyl-ribonucleoside) in mRNA + S-adenosyl-L-homocysteine + H(+)</text>
        <dbReference type="Rhea" id="RHEA:67020"/>
        <dbReference type="Rhea" id="RHEA-COMP:17167"/>
        <dbReference type="Rhea" id="RHEA-COMP:17168"/>
        <dbReference type="ChEBI" id="CHEBI:15378"/>
        <dbReference type="ChEBI" id="CHEBI:57856"/>
        <dbReference type="ChEBI" id="CHEBI:59789"/>
        <dbReference type="ChEBI" id="CHEBI:156461"/>
        <dbReference type="ChEBI" id="CHEBI:167609"/>
        <dbReference type="EC" id="2.1.1.57"/>
    </reaction>
</comment>
<dbReference type="GO" id="GO:0005737">
    <property type="term" value="C:cytoplasm"/>
    <property type="evidence" value="ECO:0007669"/>
    <property type="project" value="TreeGrafter"/>
</dbReference>
<dbReference type="GO" id="GO:0005634">
    <property type="term" value="C:nucleus"/>
    <property type="evidence" value="ECO:0007669"/>
    <property type="project" value="UniProtKB-SubCell"/>
</dbReference>
<dbReference type="FunFam" id="3.40.50.12760:FF:000004">
    <property type="entry name" value="FtsJ-like methyltransferase"/>
    <property type="match status" value="1"/>
</dbReference>
<dbReference type="SUPFAM" id="SSF56091">
    <property type="entry name" value="DNA ligase/mRNA capping enzyme, catalytic domain"/>
    <property type="match status" value="1"/>
</dbReference>
<keyword evidence="1" id="KW-0949">S-adenosyl-L-methionine</keyword>
<comment type="caution">
    <text evidence="4">The sequence shown here is derived from an EMBL/GenBank/DDBJ whole genome shotgun (WGS) entry which is preliminary data.</text>
</comment>
<dbReference type="PANTHER" id="PTHR16121">
    <property type="entry name" value="CAP-SPECIFIC MRNA (NUCLEOSIDE-2'-O-)-METHYLTRANSFERASE 1-RELATED"/>
    <property type="match status" value="1"/>
</dbReference>
<feature type="domain" description="G-patch" evidence="2">
    <location>
        <begin position="32"/>
        <end position="78"/>
    </location>
</feature>
<dbReference type="Gene3D" id="3.40.50.12760">
    <property type="match status" value="1"/>
</dbReference>
<feature type="domain" description="RrmJ-type SAM-dependent 2'-O-MTase" evidence="3">
    <location>
        <begin position="175"/>
        <end position="387"/>
    </location>
</feature>
<dbReference type="Pfam" id="PF01585">
    <property type="entry name" value="G-patch"/>
    <property type="match status" value="1"/>
</dbReference>
<keyword evidence="1" id="KW-0808">Transferase</keyword>
<dbReference type="PANTHER" id="PTHR16121:SF0">
    <property type="entry name" value="CAP-SPECIFIC MRNA (NUCLEOSIDE-2'-O-)-METHYLTRANSFERASE 1"/>
    <property type="match status" value="1"/>
</dbReference>
<gene>
    <name evidence="4" type="ORF">Zmor_006560</name>
</gene>
<protein>
    <recommendedName>
        <fullName evidence="1">Cap-specific mRNA (nucleoside-2'-O-)-methyltransferase 1</fullName>
        <ecNumber evidence="1">2.1.1.57</ecNumber>
    </recommendedName>
    <alternativeName>
        <fullName evidence="1">Cap1 2'O-ribose methyltransferase 1</fullName>
    </alternativeName>
</protein>
<sequence length="747" mass="87014">MEKKEAEDNVESSWQELAFKDKERELSPPTFVDSKILRMMKMMGYHSGLGLGKNNQGIIQPVTIDTQFQREGFGLKVENGRNISETWDFSLDDPSPTEQVVWLYCNEMLVVDINDITCPKEEKSNINIEEEYNFCDKEILHDVIAAKNIFDELDLKDLCQARGRANPFETVRSVFFMNRASLKIANIDAATGFMFSNIDKNPHHKDNTGPYYFADVCAGPGGFTEYILWRRKWHFKGFGFTLRGENDFKLTDSVCTSPVTFLPLYGACGDGNVCCPKNIDDFTDKVLFETENKGVHFMMSDGGFSVEGNENLQEILSKNIYICQCLMSLEILRKHGHFVTKVFDMFTCFSVGLLYLMSKCFEKVCILKPNTSRPANSERYIICSNYKGRENVQIIRTYLRKLVDRLWEMKNGADSNFDITEIVPLSILKRDQKFYSYIFNSNNRIAKNQTINLQKLVTFYRNPLLIDHRQEELRKRCLEYWQIPDKPKVPVSKYVVEDLLEETLHNRELLFVQSRKISCLADFKEIGEHLEEWHYVPMQCRENTNICNFYAGVGFSKVYRLQYNKWVRVKNLQLIRGTLLYGELVKEKYYAKDSSDQPQYKYSLHVIDALRLGDLNLADLDFEQRKNLIQLYCKAVNHEFRTNTIRIRYKCANELLSLTQNLCVSKDKTGESFITPLPVLGYKVKEECYEVNSILFFKTNNDQSFHSSYVLRIQFFINKIIARKNTQLQLQSLIDFIKNETTSCEKA</sequence>
<dbReference type="PROSITE" id="PS51613">
    <property type="entry name" value="SAM_MT_RRMJ"/>
    <property type="match status" value="1"/>
</dbReference>
<evidence type="ECO:0000259" key="2">
    <source>
        <dbReference type="PROSITE" id="PS50174"/>
    </source>
</evidence>
<comment type="function">
    <text evidence="1">S-adenosyl-L-methionine-dependent methyltransferase that mediates RNA cap1 2'-O-ribose methylation to the 5'-cap structure of RNAs. Methylates the ribose of the first nucleotide of a m(7)GpppG-capped mRNA to produce m(7)GpppNmp (cap1).</text>
</comment>
<dbReference type="EC" id="2.1.1.57" evidence="1"/>